<protein>
    <submittedName>
        <fullName evidence="3">Uncharacterized protein</fullName>
    </submittedName>
</protein>
<evidence type="ECO:0000256" key="2">
    <source>
        <dbReference type="SAM" id="SignalP"/>
    </source>
</evidence>
<dbReference type="AlphaFoldDB" id="A0A0P0Z2E7"/>
<dbReference type="RefSeq" id="WP_192842997.1">
    <property type="nucleotide sequence ID" value="NZ_BBWR01000002.1"/>
</dbReference>
<sequence>MTIRSALILFLSLALAGPAFAQGGPPPGGGMDEDGGSAYASPSGIPDGMQNESLGIPFGNGRGPQQRIDLPTPQDGLSSFAVPNLPDIPGDPLPELGKIVPDTALTLNARMGDDGDMIPDGLVWRLFSTRLNREGKLQLIGLQRGGEVKFAIPAGSYLLHVGYGRAGLTKRIEYNGRGTTDTVILEAGGLRLTASSGDGQPIESKLLTFDIFTQGATAQDRRLIAEKVPAGMIVRLNAGDYHIISNYGAVNAVARADIKVETARVTDARLTQRAAEVTLKLVREEGGEAMADTAWSISSSQGDLIRESVGAFSSMVLAEGEYLIVAKNKDRIYQRVYTVQSGHNEELELVANGNGQPESAIDGSGDHPPAEPLPGFDELEGIAGAIDDPGLPDDAQAGSGD</sequence>
<name>A0A0P0Z2E7_9HYPH</name>
<evidence type="ECO:0000313" key="3">
    <source>
        <dbReference type="EMBL" id="BAT28144.1"/>
    </source>
</evidence>
<organism evidence="3">
    <name type="scientific">Aureimonas frigidaquae</name>
    <dbReference type="NCBI Taxonomy" id="424757"/>
    <lineage>
        <taxon>Bacteria</taxon>
        <taxon>Pseudomonadati</taxon>
        <taxon>Pseudomonadota</taxon>
        <taxon>Alphaproteobacteria</taxon>
        <taxon>Hyphomicrobiales</taxon>
        <taxon>Aurantimonadaceae</taxon>
        <taxon>Aureimonas</taxon>
    </lineage>
</organism>
<feature type="region of interest" description="Disordered" evidence="1">
    <location>
        <begin position="354"/>
        <end position="401"/>
    </location>
</feature>
<accession>A0A0P0Z2E7</accession>
<proteinExistence type="predicted"/>
<reference evidence="3" key="1">
    <citation type="journal article" date="2015" name="Proc. Natl. Acad. Sci. U.S.A.">
        <title>Bacterial clade with the ribosomal RNA operon on a small plasmid rather than the chromosome.</title>
        <authorList>
            <person name="Anda M."/>
            <person name="Ohtsubo Y."/>
            <person name="Okubo T."/>
            <person name="Sugawara M."/>
            <person name="Nagata Y."/>
            <person name="Tsuda M."/>
            <person name="Minamisawa K."/>
            <person name="Mitsui H."/>
        </authorList>
    </citation>
    <scope>NUCLEOTIDE SEQUENCE</scope>
    <source>
        <strain evidence="3">JCM 14755</strain>
    </source>
</reference>
<feature type="signal peptide" evidence="2">
    <location>
        <begin position="1"/>
        <end position="21"/>
    </location>
</feature>
<dbReference type="EMBL" id="LC066377">
    <property type="protein sequence ID" value="BAT28144.1"/>
    <property type="molecule type" value="Genomic_DNA"/>
</dbReference>
<evidence type="ECO:0000256" key="1">
    <source>
        <dbReference type="SAM" id="MobiDB-lite"/>
    </source>
</evidence>
<feature type="region of interest" description="Disordered" evidence="1">
    <location>
        <begin position="24"/>
        <end position="66"/>
    </location>
</feature>
<feature type="chain" id="PRO_5006058011" evidence="2">
    <location>
        <begin position="22"/>
        <end position="401"/>
    </location>
</feature>
<keyword evidence="2" id="KW-0732">Signal</keyword>